<dbReference type="InterPro" id="IPR006913">
    <property type="entry name" value="CENP-V/GFA"/>
</dbReference>
<evidence type="ECO:0000256" key="1">
    <source>
        <dbReference type="ARBA" id="ARBA00005495"/>
    </source>
</evidence>
<dbReference type="EMBL" id="QNRH01000001">
    <property type="protein sequence ID" value="RBO98962.1"/>
    <property type="molecule type" value="Genomic_DNA"/>
</dbReference>
<feature type="domain" description="CENP-V/GFA" evidence="5">
    <location>
        <begin position="7"/>
        <end position="120"/>
    </location>
</feature>
<dbReference type="InterPro" id="IPR011057">
    <property type="entry name" value="Mss4-like_sf"/>
</dbReference>
<comment type="caution">
    <text evidence="6">The sequence shown here is derived from an EMBL/GenBank/DDBJ whole genome shotgun (WGS) entry which is preliminary data.</text>
</comment>
<dbReference type="PROSITE" id="PS51891">
    <property type="entry name" value="CENP_V_GFA"/>
    <property type="match status" value="1"/>
</dbReference>
<dbReference type="PANTHER" id="PTHR33337">
    <property type="entry name" value="GFA DOMAIN-CONTAINING PROTEIN"/>
    <property type="match status" value="1"/>
</dbReference>
<evidence type="ECO:0000256" key="2">
    <source>
        <dbReference type="ARBA" id="ARBA00022723"/>
    </source>
</evidence>
<keyword evidence="2" id="KW-0479">Metal-binding</keyword>
<dbReference type="SUPFAM" id="SSF51316">
    <property type="entry name" value="Mss4-like"/>
    <property type="match status" value="1"/>
</dbReference>
<evidence type="ECO:0000256" key="4">
    <source>
        <dbReference type="ARBA" id="ARBA00023239"/>
    </source>
</evidence>
<dbReference type="GO" id="GO:0016846">
    <property type="term" value="F:carbon-sulfur lyase activity"/>
    <property type="evidence" value="ECO:0007669"/>
    <property type="project" value="InterPro"/>
</dbReference>
<keyword evidence="4" id="KW-0456">Lyase</keyword>
<sequence>MSDSAKLEGRCLCGSVRFSAKPVNDEMGVCHCSKCRQWTGGAFLSVECGDSLEITKGDDLAFYGSSQWGERGFCKNCGSSLMWRMQDGSHNVVSIQAFEDPSQFRFTTEIFIDCKPDNYAFANDTSKMTEAEFLAAYASTQDADNG</sequence>
<evidence type="ECO:0000313" key="7">
    <source>
        <dbReference type="Proteomes" id="UP000252893"/>
    </source>
</evidence>
<proteinExistence type="inferred from homology"/>
<keyword evidence="7" id="KW-1185">Reference proteome</keyword>
<evidence type="ECO:0000259" key="5">
    <source>
        <dbReference type="PROSITE" id="PS51891"/>
    </source>
</evidence>
<dbReference type="Gene3D" id="3.90.1590.10">
    <property type="entry name" value="glutathione-dependent formaldehyde- activating enzyme (gfa)"/>
    <property type="match status" value="1"/>
</dbReference>
<dbReference type="AlphaFoldDB" id="A0A366E9F7"/>
<dbReference type="Pfam" id="PF04828">
    <property type="entry name" value="GFA"/>
    <property type="match status" value="1"/>
</dbReference>
<evidence type="ECO:0000256" key="3">
    <source>
        <dbReference type="ARBA" id="ARBA00022833"/>
    </source>
</evidence>
<comment type="similarity">
    <text evidence="1">Belongs to the Gfa family.</text>
</comment>
<reference evidence="6 7" key="1">
    <citation type="submission" date="2018-06" db="EMBL/GenBank/DDBJ databases">
        <title>Genomic Encyclopedia of Type Strains, Phase IV (KMG-IV): sequencing the most valuable type-strain genomes for metagenomic binning, comparative biology and taxonomic classification.</title>
        <authorList>
            <person name="Goeker M."/>
        </authorList>
    </citation>
    <scope>NUCLEOTIDE SEQUENCE [LARGE SCALE GENOMIC DNA]</scope>
    <source>
        <strain evidence="6 7">DSM 25619</strain>
    </source>
</reference>
<dbReference type="Proteomes" id="UP000252893">
    <property type="component" value="Unassembled WGS sequence"/>
</dbReference>
<dbReference type="PANTHER" id="PTHR33337:SF40">
    <property type="entry name" value="CENP-V_GFA DOMAIN-CONTAINING PROTEIN-RELATED"/>
    <property type="match status" value="1"/>
</dbReference>
<dbReference type="RefSeq" id="WP_113942859.1">
    <property type="nucleotide sequence ID" value="NZ_JBHEEG010000003.1"/>
</dbReference>
<name>A0A366E9F7_9HYPH</name>
<accession>A0A366E9F7</accession>
<evidence type="ECO:0000313" key="6">
    <source>
        <dbReference type="EMBL" id="RBO98962.1"/>
    </source>
</evidence>
<dbReference type="OrthoDB" id="9807246at2"/>
<keyword evidence="3" id="KW-0862">Zinc</keyword>
<protein>
    <recommendedName>
        <fullName evidence="5">CENP-V/GFA domain-containing protein</fullName>
    </recommendedName>
</protein>
<dbReference type="GO" id="GO:0046872">
    <property type="term" value="F:metal ion binding"/>
    <property type="evidence" value="ECO:0007669"/>
    <property type="project" value="UniProtKB-KW"/>
</dbReference>
<gene>
    <name evidence="6" type="ORF">DFR47_101571</name>
</gene>
<organism evidence="6 7">
    <name type="scientific">Pseudochrobactrum asaccharolyticum</name>
    <dbReference type="NCBI Taxonomy" id="354351"/>
    <lineage>
        <taxon>Bacteria</taxon>
        <taxon>Pseudomonadati</taxon>
        <taxon>Pseudomonadota</taxon>
        <taxon>Alphaproteobacteria</taxon>
        <taxon>Hyphomicrobiales</taxon>
        <taxon>Brucellaceae</taxon>
        <taxon>Pseudochrobactrum</taxon>
    </lineage>
</organism>